<comment type="caution">
    <text evidence="2">The sequence shown here is derived from an EMBL/GenBank/DDBJ whole genome shotgun (WGS) entry which is preliminary data.</text>
</comment>
<gene>
    <name evidence="2" type="ORF">CAUJ_LOCUS8162</name>
</gene>
<feature type="coiled-coil region" evidence="1">
    <location>
        <begin position="218"/>
        <end position="245"/>
    </location>
</feature>
<dbReference type="OrthoDB" id="276323at2759"/>
<keyword evidence="1" id="KW-0175">Coiled coil</keyword>
<dbReference type="AlphaFoldDB" id="A0A8S1H8P7"/>
<dbReference type="Proteomes" id="UP000835052">
    <property type="component" value="Unassembled WGS sequence"/>
</dbReference>
<evidence type="ECO:0000256" key="1">
    <source>
        <dbReference type="SAM" id="Coils"/>
    </source>
</evidence>
<reference evidence="2" key="1">
    <citation type="submission" date="2020-10" db="EMBL/GenBank/DDBJ databases">
        <authorList>
            <person name="Kikuchi T."/>
        </authorList>
    </citation>
    <scope>NUCLEOTIDE SEQUENCE</scope>
    <source>
        <strain evidence="2">NKZ352</strain>
    </source>
</reference>
<dbReference type="PANTHER" id="PTHR16206">
    <property type="entry name" value="DEP DOMAIN-CONTAINING"/>
    <property type="match status" value="1"/>
</dbReference>
<dbReference type="Gene3D" id="1.10.10.10">
    <property type="entry name" value="Winged helix-like DNA-binding domain superfamily/Winged helix DNA-binding domain"/>
    <property type="match status" value="1"/>
</dbReference>
<proteinExistence type="predicted"/>
<keyword evidence="3" id="KW-1185">Reference proteome</keyword>
<dbReference type="PANTHER" id="PTHR16206:SF18">
    <property type="entry name" value="TARGET OF ERK KINASE MPK-1"/>
    <property type="match status" value="1"/>
</dbReference>
<organism evidence="2 3">
    <name type="scientific">Caenorhabditis auriculariae</name>
    <dbReference type="NCBI Taxonomy" id="2777116"/>
    <lineage>
        <taxon>Eukaryota</taxon>
        <taxon>Metazoa</taxon>
        <taxon>Ecdysozoa</taxon>
        <taxon>Nematoda</taxon>
        <taxon>Chromadorea</taxon>
        <taxon>Rhabditida</taxon>
        <taxon>Rhabditina</taxon>
        <taxon>Rhabditomorpha</taxon>
        <taxon>Rhabditoidea</taxon>
        <taxon>Rhabditidae</taxon>
        <taxon>Peloderinae</taxon>
        <taxon>Caenorhabditis</taxon>
    </lineage>
</organism>
<evidence type="ECO:0000313" key="2">
    <source>
        <dbReference type="EMBL" id="CAD6192243.1"/>
    </source>
</evidence>
<dbReference type="EMBL" id="CAJGYM010000026">
    <property type="protein sequence ID" value="CAD6192243.1"/>
    <property type="molecule type" value="Genomic_DNA"/>
</dbReference>
<name>A0A8S1H8P7_9PELO</name>
<sequence length="566" mass="64454">MPELENSAILPPPKPPRGVLRKIAPMKPLRQPLRVEPLMTIDDNTAKQFSATALYENMKSNFKDNVTMKRSGGEFTGVEAADVLEGFITKNRHLFKAENITRINAIKLLNTWLHENVFRQLNQHGSKEFQDSERVFYALCHEKDYKLFIAPAFSSPTPTLGSEDTASNTSSALRPSRSSSFKRLFSPMGLVRRNRSASRGRDSNTTLFKSTMSLFGGDRSEKKAARELENRIKEEEAEIYESALSCLLSLVEIQFLEEIAIPLDFDAKKNASFLSSILEKMGLGGEERPDSRLEDEMDLLIETHPLIRPASQWFQMARSCAPMLHLEKTSGKSSGMQMYIWCKSALEAVSARLEKMTQRGENPLVPREFDRLLTAMAESLFDRGSSEQKLEMSLQYLWLMIPTPLRSMLDLILQWLEWTQKTAAVVDLRSPYYLGPDCGSSKNNCAVIIDELRPYLFPRGCLTNNQQDAFINTLLEIRSKGLLGTHPAPLANALKRKAVMDQENVFPARNSPPKAPPTNMEQELVNVMKLIIDNTQMSLSEKKKRLRDFAKFYPEIYEKHFKDLRW</sequence>
<evidence type="ECO:0000313" key="3">
    <source>
        <dbReference type="Proteomes" id="UP000835052"/>
    </source>
</evidence>
<protein>
    <recommendedName>
        <fullName evidence="4">DEP domain-containing protein</fullName>
    </recommendedName>
</protein>
<accession>A0A8S1H8P7</accession>
<evidence type="ECO:0008006" key="4">
    <source>
        <dbReference type="Google" id="ProtNLM"/>
    </source>
</evidence>
<dbReference type="InterPro" id="IPR036388">
    <property type="entry name" value="WH-like_DNA-bd_sf"/>
</dbReference>